<keyword evidence="11" id="KW-0496">Mitochondrion</keyword>
<evidence type="ECO:0000259" key="14">
    <source>
        <dbReference type="PROSITE" id="PS50075"/>
    </source>
</evidence>
<comment type="similarity">
    <text evidence="2">Belongs to the acyl carrier protein (ACP) family.</text>
</comment>
<keyword evidence="7" id="KW-0276">Fatty acid metabolism</keyword>
<dbReference type="GO" id="GO:0000036">
    <property type="term" value="F:acyl carrier activity"/>
    <property type="evidence" value="ECO:0007669"/>
    <property type="project" value="TreeGrafter"/>
</dbReference>
<protein>
    <recommendedName>
        <fullName evidence="13">Acyl carrier protein</fullName>
    </recommendedName>
</protein>
<sequence length="194" mass="21875">MPDQIFSKLLLGVGHGKWDCGEADDRWLSRGCRKEPGVQLIGPLFCTAHCDRRVRDTFLKSDRFANHRGEAQPVRRCSDQQTSSTNSLFALSPAAQTTFNAPRRWMSDASAKPKLSQEAVQERVLTVCKNFDKLTKDKLSLESNFMSDLGLDSLDHVELVMAFEDEFGYEISDTDEAVVTRRSIEVVSRNWSLG</sequence>
<dbReference type="InterPro" id="IPR009081">
    <property type="entry name" value="PP-bd_ACP"/>
</dbReference>
<dbReference type="GO" id="GO:0000035">
    <property type="term" value="F:acyl binding"/>
    <property type="evidence" value="ECO:0007669"/>
    <property type="project" value="TreeGrafter"/>
</dbReference>
<dbReference type="InterPro" id="IPR003231">
    <property type="entry name" value="ACP"/>
</dbReference>
<dbReference type="Gene3D" id="1.10.1200.10">
    <property type="entry name" value="ACP-like"/>
    <property type="match status" value="1"/>
</dbReference>
<keyword evidence="15" id="KW-0378">Hydrolase</keyword>
<dbReference type="GO" id="GO:0005739">
    <property type="term" value="C:mitochondrion"/>
    <property type="evidence" value="ECO:0007669"/>
    <property type="project" value="UniProtKB-SubCell"/>
</dbReference>
<evidence type="ECO:0000256" key="11">
    <source>
        <dbReference type="ARBA" id="ARBA00023128"/>
    </source>
</evidence>
<keyword evidence="12 13" id="KW-0275">Fatty acid biosynthesis</keyword>
<dbReference type="PANTHER" id="PTHR20863">
    <property type="entry name" value="ACYL CARRIER PROTEIN"/>
    <property type="match status" value="1"/>
</dbReference>
<keyword evidence="9" id="KW-0249">Electron transport</keyword>
<evidence type="ECO:0000256" key="4">
    <source>
        <dbReference type="ARBA" id="ARBA00022450"/>
    </source>
</evidence>
<keyword evidence="8" id="KW-0809">Transit peptide</keyword>
<proteinExistence type="inferred from homology"/>
<dbReference type="Pfam" id="PF00550">
    <property type="entry name" value="PP-binding"/>
    <property type="match status" value="1"/>
</dbReference>
<evidence type="ECO:0000256" key="3">
    <source>
        <dbReference type="ARBA" id="ARBA00022448"/>
    </source>
</evidence>
<evidence type="ECO:0000256" key="1">
    <source>
        <dbReference type="ARBA" id="ARBA00004173"/>
    </source>
</evidence>
<name>A0A1W0W965_HYPEX</name>
<dbReference type="PANTHER" id="PTHR20863:SF28">
    <property type="entry name" value="ACYL CARRIER PROTEIN, MITOCHONDRIAL"/>
    <property type="match status" value="1"/>
</dbReference>
<evidence type="ECO:0000313" key="15">
    <source>
        <dbReference type="EMBL" id="OQV11745.1"/>
    </source>
</evidence>
<keyword evidence="16" id="KW-1185">Reference proteome</keyword>
<accession>A0A1W0W965</accession>
<evidence type="ECO:0000256" key="5">
    <source>
        <dbReference type="ARBA" id="ARBA00022516"/>
    </source>
</evidence>
<reference evidence="16" key="1">
    <citation type="submission" date="2017-01" db="EMBL/GenBank/DDBJ databases">
        <title>Comparative genomics of anhydrobiosis in the tardigrade Hypsibius dujardini.</title>
        <authorList>
            <person name="Yoshida Y."/>
            <person name="Koutsovoulos G."/>
            <person name="Laetsch D."/>
            <person name="Stevens L."/>
            <person name="Kumar S."/>
            <person name="Horikawa D."/>
            <person name="Ishino K."/>
            <person name="Komine S."/>
            <person name="Tomita M."/>
            <person name="Blaxter M."/>
            <person name="Arakawa K."/>
        </authorList>
    </citation>
    <scope>NUCLEOTIDE SEQUENCE [LARGE SCALE GENOMIC DNA]</scope>
    <source>
        <strain evidence="16">Z151</strain>
    </source>
</reference>
<evidence type="ECO:0000256" key="13">
    <source>
        <dbReference type="RuleBase" id="RU000722"/>
    </source>
</evidence>
<feature type="domain" description="Carrier" evidence="14">
    <location>
        <begin position="118"/>
        <end position="194"/>
    </location>
</feature>
<dbReference type="OrthoDB" id="448946at2759"/>
<comment type="function">
    <text evidence="13">Carrier of the growing fatty acid chain in fatty acid biosynthesis.</text>
</comment>
<keyword evidence="4 13" id="KW-0596">Phosphopantetheine</keyword>
<evidence type="ECO:0000256" key="8">
    <source>
        <dbReference type="ARBA" id="ARBA00022946"/>
    </source>
</evidence>
<keyword evidence="5 13" id="KW-0444">Lipid biosynthesis</keyword>
<dbReference type="SUPFAM" id="SSF47336">
    <property type="entry name" value="ACP-like"/>
    <property type="match status" value="1"/>
</dbReference>
<dbReference type="GO" id="GO:0016787">
    <property type="term" value="F:hydrolase activity"/>
    <property type="evidence" value="ECO:0007669"/>
    <property type="project" value="UniProtKB-KW"/>
</dbReference>
<dbReference type="Proteomes" id="UP000192578">
    <property type="component" value="Unassembled WGS sequence"/>
</dbReference>
<evidence type="ECO:0000256" key="12">
    <source>
        <dbReference type="ARBA" id="ARBA00023160"/>
    </source>
</evidence>
<comment type="caution">
    <text evidence="15">The sequence shown here is derived from an EMBL/GenBank/DDBJ whole genome shotgun (WGS) entry which is preliminary data.</text>
</comment>
<organism evidence="15 16">
    <name type="scientific">Hypsibius exemplaris</name>
    <name type="common">Freshwater tardigrade</name>
    <dbReference type="NCBI Taxonomy" id="2072580"/>
    <lineage>
        <taxon>Eukaryota</taxon>
        <taxon>Metazoa</taxon>
        <taxon>Ecdysozoa</taxon>
        <taxon>Tardigrada</taxon>
        <taxon>Eutardigrada</taxon>
        <taxon>Parachela</taxon>
        <taxon>Hypsibioidea</taxon>
        <taxon>Hypsibiidae</taxon>
        <taxon>Hypsibius</taxon>
    </lineage>
</organism>
<feature type="non-terminal residue" evidence="15">
    <location>
        <position position="1"/>
    </location>
</feature>
<comment type="subcellular location">
    <subcellularLocation>
        <location evidence="1">Mitochondrion</location>
    </subcellularLocation>
</comment>
<gene>
    <name evidence="15" type="ORF">BV898_13943</name>
</gene>
<evidence type="ECO:0000313" key="16">
    <source>
        <dbReference type="Proteomes" id="UP000192578"/>
    </source>
</evidence>
<dbReference type="GO" id="GO:0000502">
    <property type="term" value="C:proteasome complex"/>
    <property type="evidence" value="ECO:0007669"/>
    <property type="project" value="UniProtKB-KW"/>
</dbReference>
<keyword evidence="6" id="KW-0597">Phosphoprotein</keyword>
<dbReference type="PROSITE" id="PS50075">
    <property type="entry name" value="CARRIER"/>
    <property type="match status" value="1"/>
</dbReference>
<evidence type="ECO:0000256" key="7">
    <source>
        <dbReference type="ARBA" id="ARBA00022832"/>
    </source>
</evidence>
<keyword evidence="3" id="KW-0813">Transport</keyword>
<evidence type="ECO:0000256" key="10">
    <source>
        <dbReference type="ARBA" id="ARBA00023098"/>
    </source>
</evidence>
<keyword evidence="15" id="KW-0647">Proteasome</keyword>
<dbReference type="InterPro" id="IPR036736">
    <property type="entry name" value="ACP-like_sf"/>
</dbReference>
<evidence type="ECO:0000256" key="2">
    <source>
        <dbReference type="ARBA" id="ARBA00010930"/>
    </source>
</evidence>
<keyword evidence="10" id="KW-0443">Lipid metabolism</keyword>
<dbReference type="AlphaFoldDB" id="A0A1W0W965"/>
<evidence type="ECO:0000256" key="9">
    <source>
        <dbReference type="ARBA" id="ARBA00022982"/>
    </source>
</evidence>
<evidence type="ECO:0000256" key="6">
    <source>
        <dbReference type="ARBA" id="ARBA00022553"/>
    </source>
</evidence>
<dbReference type="EMBL" id="MTYJ01000162">
    <property type="protein sequence ID" value="OQV11745.1"/>
    <property type="molecule type" value="Genomic_DNA"/>
</dbReference>